<dbReference type="EMBL" id="SSTE01001018">
    <property type="protein sequence ID" value="KAA0065870.1"/>
    <property type="molecule type" value="Genomic_DNA"/>
</dbReference>
<dbReference type="InterPro" id="IPR025312">
    <property type="entry name" value="DUF4216"/>
</dbReference>
<gene>
    <name evidence="2" type="ORF">E6C27_scaffold538G00400</name>
</gene>
<reference evidence="2 3" key="1">
    <citation type="submission" date="2019-08" db="EMBL/GenBank/DDBJ databases">
        <title>Draft genome sequences of two oriental melons (Cucumis melo L. var makuwa).</title>
        <authorList>
            <person name="Kwon S.-Y."/>
        </authorList>
    </citation>
    <scope>NUCLEOTIDE SEQUENCE [LARGE SCALE GENOMIC DNA]</scope>
    <source>
        <strain evidence="3">cv. SW 3</strain>
        <tissue evidence="2">Leaf</tissue>
    </source>
</reference>
<proteinExistence type="predicted"/>
<organism evidence="2 3">
    <name type="scientific">Cucumis melo var. makuwa</name>
    <name type="common">Oriental melon</name>
    <dbReference type="NCBI Taxonomy" id="1194695"/>
    <lineage>
        <taxon>Eukaryota</taxon>
        <taxon>Viridiplantae</taxon>
        <taxon>Streptophyta</taxon>
        <taxon>Embryophyta</taxon>
        <taxon>Tracheophyta</taxon>
        <taxon>Spermatophyta</taxon>
        <taxon>Magnoliopsida</taxon>
        <taxon>eudicotyledons</taxon>
        <taxon>Gunneridae</taxon>
        <taxon>Pentapetalae</taxon>
        <taxon>rosids</taxon>
        <taxon>fabids</taxon>
        <taxon>Cucurbitales</taxon>
        <taxon>Cucurbitaceae</taxon>
        <taxon>Benincaseae</taxon>
        <taxon>Cucumis</taxon>
    </lineage>
</organism>
<accession>A0A5A7VF90</accession>
<evidence type="ECO:0000259" key="1">
    <source>
        <dbReference type="Pfam" id="PF13952"/>
    </source>
</evidence>
<dbReference type="Pfam" id="PF13952">
    <property type="entry name" value="DUF4216"/>
    <property type="match status" value="1"/>
</dbReference>
<protein>
    <submittedName>
        <fullName evidence="2">Nucleosome assembly protein 1</fullName>
    </submittedName>
</protein>
<evidence type="ECO:0000313" key="3">
    <source>
        <dbReference type="Proteomes" id="UP000321393"/>
    </source>
</evidence>
<sequence length="136" mass="15812">MNKNKNHRTHVELGYKLINTSRFLFSEKPVILAIQALQVFYIDNPKDSANWIVVQVVPNKHIWDVSEVDDVKNQQLNVLKIVIGHRVDDHIEDDTLCILDIDFTMVERSIVPHIVNDFINDNDEQLSVQSRLSDHE</sequence>
<name>A0A5A7VF90_CUCMM</name>
<feature type="domain" description="DUF4216" evidence="1">
    <location>
        <begin position="3"/>
        <end position="54"/>
    </location>
</feature>
<comment type="caution">
    <text evidence="2">The sequence shown here is derived from an EMBL/GenBank/DDBJ whole genome shotgun (WGS) entry which is preliminary data.</text>
</comment>
<dbReference type="Proteomes" id="UP000321393">
    <property type="component" value="Unassembled WGS sequence"/>
</dbReference>
<evidence type="ECO:0000313" key="2">
    <source>
        <dbReference type="EMBL" id="KAA0065870.1"/>
    </source>
</evidence>
<dbReference type="AlphaFoldDB" id="A0A5A7VF90"/>